<dbReference type="InterPro" id="IPR015321">
    <property type="entry name" value="TypeI_recpt_CBD"/>
</dbReference>
<keyword evidence="5 8" id="KW-0472">Membrane</keyword>
<dbReference type="AlphaFoldDB" id="A0A8C4VN01"/>
<dbReference type="OrthoDB" id="9835959at2759"/>
<dbReference type="GO" id="GO:0004896">
    <property type="term" value="F:cytokine receptor activity"/>
    <property type="evidence" value="ECO:0007669"/>
    <property type="project" value="InterPro"/>
</dbReference>
<evidence type="ECO:0000256" key="6">
    <source>
        <dbReference type="ARBA" id="ARBA00023170"/>
    </source>
</evidence>
<dbReference type="PROSITE" id="PS01356">
    <property type="entry name" value="HEMATOPO_REC_S_F2"/>
    <property type="match status" value="1"/>
</dbReference>
<dbReference type="FunFam" id="2.60.40.10:FF:001087">
    <property type="entry name" value="Colony stimulating factor 2 receptor alpha subunit"/>
    <property type="match status" value="1"/>
</dbReference>
<keyword evidence="11" id="KW-1185">Reference proteome</keyword>
<dbReference type="InterPro" id="IPR003532">
    <property type="entry name" value="Short_hematopoietin_rcpt_2_CS"/>
</dbReference>
<dbReference type="CDD" id="cd00063">
    <property type="entry name" value="FN3"/>
    <property type="match status" value="1"/>
</dbReference>
<dbReference type="PROSITE" id="PS50853">
    <property type="entry name" value="FN3"/>
    <property type="match status" value="1"/>
</dbReference>
<protein>
    <submittedName>
        <fullName evidence="10">Colony stimulating factor 2 receptor subunit alpha</fullName>
    </submittedName>
</protein>
<dbReference type="InterPro" id="IPR036116">
    <property type="entry name" value="FN3_sf"/>
</dbReference>
<feature type="transmembrane region" description="Helical" evidence="8">
    <location>
        <begin position="57"/>
        <end position="81"/>
    </location>
</feature>
<evidence type="ECO:0000256" key="4">
    <source>
        <dbReference type="ARBA" id="ARBA00022989"/>
    </source>
</evidence>
<dbReference type="Pfam" id="PF18611">
    <property type="entry name" value="IL3Ra_N"/>
    <property type="match status" value="1"/>
</dbReference>
<dbReference type="GO" id="GO:0009897">
    <property type="term" value="C:external side of plasma membrane"/>
    <property type="evidence" value="ECO:0007669"/>
    <property type="project" value="TreeGrafter"/>
</dbReference>
<dbReference type="Gene3D" id="2.60.40.3850">
    <property type="match status" value="1"/>
</dbReference>
<feature type="domain" description="Fibronectin type-III" evidence="9">
    <location>
        <begin position="277"/>
        <end position="384"/>
    </location>
</feature>
<proteinExistence type="predicted"/>
<keyword evidence="6" id="KW-0675">Receptor</keyword>
<dbReference type="Pfam" id="PF09240">
    <property type="entry name" value="IL6Ra-bind"/>
    <property type="match status" value="1"/>
</dbReference>
<evidence type="ECO:0000259" key="9">
    <source>
        <dbReference type="PROSITE" id="PS50853"/>
    </source>
</evidence>
<dbReference type="InterPro" id="IPR013783">
    <property type="entry name" value="Ig-like_fold"/>
</dbReference>
<sequence>MRYYAMIKYCCSSTTASGSSISIISEAQTQDAKVNEIPAFCKEEVSFLSISKDKRMAATLGLISMLCCVMLFPRLHAVILYTESNSSSSPIANLTLNPEKLKLTWDSSVTVTEYTCSMKAGKRVVRKTVYNKTCMFSISQAKPIHKGALFQVQATYNNTFYSGEGRFIPQGMNGTSVENFSCVIYNISFMNCTWEAGRNAPEDTQYFLFWQYSKEEDEQECPHYVRDAPGRHIACSFQDVKDIKNTVYFLVNGSSNESEIQFYDEYIALYEIEKLTPPLNITVSCSEDRAECIVQWKWPQLSHLEGNGDGCFEYQIDIQNKKTNANPKESCNECPTVTETSYTFQNYNGEKKYSLQIRAKGDTCRISQNWGEWSEPIEFGTDGNPDDAVLTYETVLLLIALGTILVALVIFFLCKRYCSLKKLFSPVPQPKNKFGELFQISDKNIQREWMDLPPTKYETEEITTVEEIK</sequence>
<keyword evidence="3" id="KW-0732">Signal</keyword>
<name>A0A8C4VN01_9SAUR</name>
<dbReference type="Ensembl" id="ENSGEVT00005005026.1">
    <property type="protein sequence ID" value="ENSGEVP00005004821.1"/>
    <property type="gene ID" value="ENSGEVG00005003445.1"/>
</dbReference>
<dbReference type="Proteomes" id="UP000694390">
    <property type="component" value="Unassembled WGS sequence"/>
</dbReference>
<evidence type="ECO:0000256" key="5">
    <source>
        <dbReference type="ARBA" id="ARBA00023136"/>
    </source>
</evidence>
<comment type="subcellular location">
    <subcellularLocation>
        <location evidence="1">Membrane</location>
        <topology evidence="1">Single-pass type I membrane protein</topology>
    </subcellularLocation>
</comment>
<gene>
    <name evidence="10" type="primary">CSF2RA</name>
</gene>
<dbReference type="PANTHER" id="PTHR23037">
    <property type="entry name" value="CYTOKINE RECEPTOR"/>
    <property type="match status" value="1"/>
</dbReference>
<feature type="transmembrane region" description="Helical" evidence="8">
    <location>
        <begin position="395"/>
        <end position="414"/>
    </location>
</feature>
<dbReference type="InterPro" id="IPR040907">
    <property type="entry name" value="IL3Ra_N"/>
</dbReference>
<dbReference type="Ensembl" id="ENSGEVT00005005044.1">
    <property type="protein sequence ID" value="ENSGEVP00005004839.1"/>
    <property type="gene ID" value="ENSGEVG00005003445.1"/>
</dbReference>
<dbReference type="GeneTree" id="ENSGT00520000055993"/>
<keyword evidence="2 8" id="KW-0812">Transmembrane</keyword>
<evidence type="ECO:0000313" key="10">
    <source>
        <dbReference type="Ensembl" id="ENSGEVP00005004839.1"/>
    </source>
</evidence>
<evidence type="ECO:0000256" key="7">
    <source>
        <dbReference type="ARBA" id="ARBA00023180"/>
    </source>
</evidence>
<organism evidence="10 11">
    <name type="scientific">Gopherus evgoodei</name>
    <name type="common">Goodes thornscrub tortoise</name>
    <dbReference type="NCBI Taxonomy" id="1825980"/>
    <lineage>
        <taxon>Eukaryota</taxon>
        <taxon>Metazoa</taxon>
        <taxon>Chordata</taxon>
        <taxon>Craniata</taxon>
        <taxon>Vertebrata</taxon>
        <taxon>Euteleostomi</taxon>
        <taxon>Archelosauria</taxon>
        <taxon>Testudinata</taxon>
        <taxon>Testudines</taxon>
        <taxon>Cryptodira</taxon>
        <taxon>Durocryptodira</taxon>
        <taxon>Testudinoidea</taxon>
        <taxon>Testudinidae</taxon>
        <taxon>Gopherus</taxon>
    </lineage>
</organism>
<keyword evidence="4 8" id="KW-1133">Transmembrane helix</keyword>
<evidence type="ECO:0000256" key="2">
    <source>
        <dbReference type="ARBA" id="ARBA00022692"/>
    </source>
</evidence>
<dbReference type="Gene3D" id="2.60.40.10">
    <property type="entry name" value="Immunoglobulins"/>
    <property type="match status" value="2"/>
</dbReference>
<keyword evidence="7" id="KW-0325">Glycoprotein</keyword>
<dbReference type="PANTHER" id="PTHR23037:SF46">
    <property type="entry name" value="INTERLEUKIN 5 RECEPTOR SUBUNIT ALPHA"/>
    <property type="match status" value="1"/>
</dbReference>
<dbReference type="InterPro" id="IPR003961">
    <property type="entry name" value="FN3_dom"/>
</dbReference>
<accession>A0A8C4VN01</accession>
<evidence type="ECO:0000313" key="11">
    <source>
        <dbReference type="Proteomes" id="UP000694390"/>
    </source>
</evidence>
<dbReference type="SUPFAM" id="SSF49265">
    <property type="entry name" value="Fibronectin type III"/>
    <property type="match status" value="2"/>
</dbReference>
<evidence type="ECO:0000256" key="8">
    <source>
        <dbReference type="SAM" id="Phobius"/>
    </source>
</evidence>
<evidence type="ECO:0000256" key="3">
    <source>
        <dbReference type="ARBA" id="ARBA00022729"/>
    </source>
</evidence>
<evidence type="ECO:0000256" key="1">
    <source>
        <dbReference type="ARBA" id="ARBA00004479"/>
    </source>
</evidence>
<reference evidence="10" key="1">
    <citation type="submission" date="2025-05" db="UniProtKB">
        <authorList>
            <consortium name="Ensembl"/>
        </authorList>
    </citation>
    <scope>IDENTIFICATION</scope>
</reference>